<feature type="domain" description="Chitin-binding type-2" evidence="7">
    <location>
        <begin position="3516"/>
        <end position="3574"/>
    </location>
</feature>
<dbReference type="OrthoDB" id="6020543at2759"/>
<dbReference type="GO" id="GO:0005576">
    <property type="term" value="C:extracellular region"/>
    <property type="evidence" value="ECO:0007669"/>
    <property type="project" value="InterPro"/>
</dbReference>
<feature type="domain" description="Chitin-binding type-2" evidence="7">
    <location>
        <begin position="1821"/>
        <end position="1874"/>
    </location>
</feature>
<keyword evidence="2 6" id="KW-0732">Signal</keyword>
<dbReference type="PROSITE" id="PS50940">
    <property type="entry name" value="CHIT_BIND_II"/>
    <property type="match status" value="58"/>
</dbReference>
<feature type="domain" description="Chitin-binding type-2" evidence="7">
    <location>
        <begin position="686"/>
        <end position="742"/>
    </location>
</feature>
<gene>
    <name evidence="8" type="ORF">HERILL_LOCUS3670</name>
</gene>
<feature type="domain" description="Chitin-binding type-2" evidence="7">
    <location>
        <begin position="947"/>
        <end position="1003"/>
    </location>
</feature>
<keyword evidence="5" id="KW-0325">Glycoprotein</keyword>
<name>A0A7R8YPN5_HERIL</name>
<feature type="domain" description="Chitin-binding type-2" evidence="7">
    <location>
        <begin position="1697"/>
        <end position="1753"/>
    </location>
</feature>
<dbReference type="InterPro" id="IPR002557">
    <property type="entry name" value="Chitin-bd_dom"/>
</dbReference>
<feature type="domain" description="Chitin-binding type-2" evidence="7">
    <location>
        <begin position="489"/>
        <end position="545"/>
    </location>
</feature>
<dbReference type="Proteomes" id="UP000594454">
    <property type="component" value="Chromosome 2"/>
</dbReference>
<accession>A0A7R8YPN5</accession>
<feature type="domain" description="Chitin-binding type-2" evidence="7">
    <location>
        <begin position="2957"/>
        <end position="3015"/>
    </location>
</feature>
<feature type="domain" description="Chitin-binding type-2" evidence="7">
    <location>
        <begin position="2395"/>
        <end position="2453"/>
    </location>
</feature>
<evidence type="ECO:0000259" key="7">
    <source>
        <dbReference type="PROSITE" id="PS50940"/>
    </source>
</evidence>
<feature type="domain" description="Chitin-binding type-2" evidence="7">
    <location>
        <begin position="290"/>
        <end position="346"/>
    </location>
</feature>
<keyword evidence="3" id="KW-0677">Repeat</keyword>
<reference evidence="8 9" key="1">
    <citation type="submission" date="2020-11" db="EMBL/GenBank/DDBJ databases">
        <authorList>
            <person name="Wallbank WR R."/>
            <person name="Pardo Diaz C."/>
            <person name="Kozak K."/>
            <person name="Martin S."/>
            <person name="Jiggins C."/>
            <person name="Moest M."/>
            <person name="Warren A I."/>
            <person name="Generalovic N T."/>
            <person name="Byers J.R.P. K."/>
            <person name="Montejo-Kovacevich G."/>
            <person name="Yen C E."/>
        </authorList>
    </citation>
    <scope>NUCLEOTIDE SEQUENCE [LARGE SCALE GENOMIC DNA]</scope>
</reference>
<feature type="domain" description="Chitin-binding type-2" evidence="7">
    <location>
        <begin position="3864"/>
        <end position="3922"/>
    </location>
</feature>
<feature type="domain" description="Chitin-binding type-2" evidence="7">
    <location>
        <begin position="1402"/>
        <end position="1449"/>
    </location>
</feature>
<feature type="domain" description="Chitin-binding type-2" evidence="7">
    <location>
        <begin position="3102"/>
        <end position="3160"/>
    </location>
</feature>
<evidence type="ECO:0000313" key="8">
    <source>
        <dbReference type="EMBL" id="CAD7080521.1"/>
    </source>
</evidence>
<feature type="domain" description="Chitin-binding type-2" evidence="7">
    <location>
        <begin position="2822"/>
        <end position="2880"/>
    </location>
</feature>
<feature type="domain" description="Chitin-binding type-2" evidence="7">
    <location>
        <begin position="1269"/>
        <end position="1324"/>
    </location>
</feature>
<feature type="domain" description="Chitin-binding type-2" evidence="7">
    <location>
        <begin position="550"/>
        <end position="606"/>
    </location>
</feature>
<evidence type="ECO:0000256" key="5">
    <source>
        <dbReference type="ARBA" id="ARBA00023180"/>
    </source>
</evidence>
<feature type="domain" description="Chitin-binding type-2" evidence="7">
    <location>
        <begin position="1643"/>
        <end position="1691"/>
    </location>
</feature>
<feature type="domain" description="Chitin-binding type-2" evidence="7">
    <location>
        <begin position="3165"/>
        <end position="3223"/>
    </location>
</feature>
<feature type="domain" description="Chitin-binding type-2" evidence="7">
    <location>
        <begin position="1939"/>
        <end position="1986"/>
    </location>
</feature>
<feature type="domain" description="Chitin-binding type-2" evidence="7">
    <location>
        <begin position="2604"/>
        <end position="2662"/>
    </location>
</feature>
<sequence length="3946" mass="437824">MKGLIFAVLLGTAFATVPRCTKPGLTTHVTDCRKYIQCTEDLRPVEKACPEGLEFNPTLEKCDWPRGFCTVQGKRPVEHVMSCHGLSDSAYYPDYADNCRSFYYCDKGVPKVGQCGDGKLFDKTTRQCTDEHEVKCQPFEDATKSLELDCSSKKPSSPLGNIEENCKSYYHCVNGATVKTYCEGSLIYSSATGKCEWPTNTKCNRDPPVIRGRSFAYDDDFPEGICSGVQSEHVIGPNRNRNCASYFVCRDDAVVEEFCGGQLVFNSDLGVCDFPENVKRCKLISNLDRILDCSGKHRTIHEHPTDCSTYLTCILGQPLLSRCLLGERFDAQQKRCIPDPDRTCKATNRQIETVEALAAVHASKNDLEMGEQRIPNMANGCKSYFDCSKGTCQEEYCEAGLAFDYETDSCEPEDSVFCENAFPAGLIQARAYLPKCKLIGGDAWHPDEKDCTKFSVCNNGRKVQRQCHYGQRFDKKTLRCSPDNGVCMTKACGQTPHGRRVADSSDCRNYLECLNGELKENSCPQGMYYESSKEQCVINSGQCQVGQKTEFNCGVLTNGLFAPDDSNCVNFYVCINGDLKKMACPDGQYFHASNLQCTSDDGTCSKVVKAPVAAVKGNCGQHSNGARIKNTLDCTRYSICVNGEILPQKCPEGQYFSVNHGVCILNDGSCGSKQEVAKPAPSQTVGFDCDHVPNGQFETDKENCVKFFVCSNGNLMHMACPEGQYFSKSLVQCVDDDGSCKDVKGTFIAADKASCGQYRNGESVKNPHDCQSYVICTNGEMISQKCPEGEYFNENTKTCLPDNGVCVPKEPNPTNCGNFADGEFVEDLANCVNFFSCVRGEMKKLSCSDGQYYNKDKQECVNDDGTCSDVIPTKPEKLQLSSTSCGTHRSGEAWPDEEDCQVFFICYNGETVRQTCDTGLYFDAVAKTCVASKARCACPPVPQPPTSCDCGNYTNGEFWVDDENCARFFVCVEGRIRSLSCPDGQFFSKKHRRCFPDDGTCEDVVPLPPETGCCDGSSNGKQIPDPDDCYKYYVCCNSEWVSQSCKDGLYFNATVGCCLPGSCNNVKPSDCGDIKDGQSVPGVDCKDYSVCRNGTLINETCQDGYYFNNETLQCVVDNGECRTTTTTTTTETPGPLDCGDIKDGEVIPGEDCKDYSVCRNGTLINETCQDGYYFNSETLECVVDNGECRTTTTTTTTEIPGPLDCGDIKDGEVVPGEDCKDYSVCVNGTLINETCQDGYYFNSGTLECVVDNGECRTTTTTTTTEIPGPLNCGDIKDGEVVPGEDCKDYSVCRNGTLISETCQDGYYFNSGTLECVVDNGECRTTTTTTTTETPGPLDCGDIKDGELVPGIDCKDYSVCVNGTLINETCEDGYYFNSETLQCIVDNGECRTTTTTTTTEIPGRDCGEIGNGQKAPHPDNCTLYLLCEDGDLITHECENVIESETEVGVCICRPPVITPTPRPCGEHEDGSFSPDETDCTAFRLCCNGEFVTISCPEGYHYDQDLEICVIGDCTSQTTTTPVPELAKCGIYESGSFIANETDCEAYSICCDGRLINKTCPPGYHFEKDSGTCEIGLCKPLKCGEYEDGELIPSEDCQDYGICVNGTIINHTCPDGYYFNSDNRKCEVDNGICRTTTTTTTTEIPGDCEDGTPNGEMKPNPDNCTTYFICENSQLVIRPCENSTETDPESGICKCSILPKPCEDVENGAFVPLVGDCAKFQMCCDGDLIVISCPEGTYFNSDLEICTPDNGECKGEPTTTTTTAPLDNCGEYPSGSFVPLEDCKKYAICCDGKLINQTCPNGYYFNKDTSICTPDDGTCEKPTPQCTEGDLEGDRDSCFNYMECVGGEWVSKECEQGTYFNPSNKQCDVNYGQCVENCECDGLLNGEMGEDPGSCSRYKLCCNCKLLVLYCQYGYYFNSEAKDCVLDVNGTCPLPTLSPADPSCGNYPNGTFIQNLNDCRGYYLCLNGRTISGSCGDNEYFDTHEGTCKVGNCPTDVTEAPVTESVICSPECYGTYVADPTDCSNYYICYFSIPVRQTCPDGQYFDTANRVCSADRGQCKLTARDISPVCHGQHGTLVSHPTDCKRFYICVNGETIPYQCKSDEFFNDKTLKCETDSKGLCNPNDLLEQGLLVNCTGLSDGTLLRNLQDCSAFYVCSSGYPVPGQCPPGFSFENEELICVRDNGKCEKSQTDVSKMARSFPINLCEGQHGVLEADSKDCSKFYTCAYGKVLSHEKCNEGEYFDQLTRQCAKNTGHCISKLDMPSNLCSDKIEGAYIPDEKDCTKFLMCTRGYAIPQKCAKDMFFDPVHKYCRQNDGTCTKGLKEAKEDASGNLCYKKHGVFVAGDQCNRYELCINEQSVAKHQCKPGLYFDGKTGKCVTDDEGICNTKDIRARSAPLPNCHRLSSKIFYANAADKCHSFFKCESGAAHTYVCPKGLIFNTVLQQCDYPEFTECVDNAVPLEDITCVGKLTGVRYVNVENGCQSYYLCVNGKDVEKSCPKGMLYNSKLDVCDWPQNVQCQGPYGKVQSRHGASAKKKGIDNSVCNGLELDKFYGNGADFCLSFFKCTGNTVHLFTCPPGLIFNSTTGACDYTHSTKCYDHKGQRVGNPPCKGDATGTLVENVQTRCQSFYICNNNEAVEQFCQDGMLFNAETKVCDWAYNVRCGVVQSHRSKRSASNEKPKHTPNCHNLKQNRYFGIAEDNCHSFFKCVGLHAMVQSCPPGLSFNSLKDECDWPHVGECFDSRGLAVRQPPCLGAETGTFAENLEDGCKSFFICNNNVAIEQRCQDGMLFNAEKNVCDWPQNVRCGIGHAHRQKRHVEVKKPKILPSCSNVEENKLYGLKDDNCRTFFRCIDNQAFTYECPSGLIFNQLTNECDWPQTSECRNVTKRVPPPPCVGVKDNTLVENLNTSCRSFFICEYSHPVEKFCQEGMLFNIKTLACDWPENVKCGAHLIHRERRDVDTPDCFNIKQNKFYGITKDGCQTFFKCLENKPFVYDCPPELIFNTEKGECDYPEATKCEGPEVDEIKEPVNPCLGKASGTFVVNFDNDCKSFFVCDNDKPLEKFCEDGMLFNAESQVCDWPEKVRCIENEHGRRQKRATAVGNPKILPSCQNLENNKFYGLASDNCRTFFKCEGSKASVYQCPSNLVFNSLKDECDWPEISHCQNVTKQPPPCVGVKDNTLVENLNTSCRSFYVCENSKPIERLCPDGMLFNIKMKACDWPQNVRCGAHLNLRKKREVDPPKCSEIKYIKQDKFYGITKDGCQTFFKCLDNEAFVYNCPPGLVFSTEKGECDYPEVTKCEGPEVDEVKEPVNPCLGKTSGTFVVNFENDCKSFFVCDNDKPLEKFCNDGMLFNAESQVCDWPEKVRCVKSEHGLRQKRGISPSKAKILPSCRNLESNKFYGLATDNCRSFFRCEGSKAVVYECPSNLVFNSLKDECDWPEASQCRNVTKQPPPCVGVKDSTLVENLETSCRSYYICESDKPIERSCPDGMLFNIKTEACDWPQNVRCGALLKHAKKEKVELPNCARAKEDKFYGITNDGCQTFFKCLDNTPFVYNCPPGLVFSMKKAECDYPETTKCEGLEVGGTKESNDICLGKSSGVLLPNVENGCESFFSCDNNKATEKFCKKGMLFNAESQVCDWPEKVRCGEAAHGSRQKRGILLEKPKYMPNCFNVQQDKFYGISQDKCKSFFKCIGQQAFVYECPEGLIFNSYKDQCDWPEAGECFDPNGVAISQRPCMGTKSNTLIENLRTNCQSFFVCDNNKAIEQFCQNGMLFNAESQSCDWPQNVNCGFHWGHRRRRDVGANLPDCQKALEDKFYGNTKDGCQTFFKCVEKKPFVYTCPAGLTFNIDKNQCDYPGVSKCAGPEIDEVKTPCFGRQTGDRIVNYDNGCKSFFICNHSKATEHFCSDGMLYNSKLEVCDWPENVKCVQEASTQKKPSSWHMRTVRELLGRIF</sequence>
<feature type="domain" description="Chitin-binding type-2" evidence="7">
    <location>
        <begin position="2065"/>
        <end position="2121"/>
    </location>
</feature>
<feature type="domain" description="Chitin-binding type-2" evidence="7">
    <location>
        <begin position="1336"/>
        <end position="1391"/>
    </location>
</feature>
<feature type="domain" description="Chitin-binding type-2" evidence="7">
    <location>
        <begin position="1011"/>
        <end position="1058"/>
    </location>
</feature>
<dbReference type="SUPFAM" id="SSF57625">
    <property type="entry name" value="Invertebrate chitin-binding proteins"/>
    <property type="match status" value="58"/>
</dbReference>
<evidence type="ECO:0000256" key="4">
    <source>
        <dbReference type="ARBA" id="ARBA00023157"/>
    </source>
</evidence>
<feature type="domain" description="Chitin-binding type-2" evidence="7">
    <location>
        <begin position="2200"/>
        <end position="2256"/>
    </location>
</feature>
<feature type="domain" description="Chitin-binding type-2" evidence="7">
    <location>
        <begin position="2329"/>
        <end position="2385"/>
    </location>
</feature>
<feature type="domain" description="Chitin-binding type-2" evidence="7">
    <location>
        <begin position="2538"/>
        <end position="2596"/>
    </location>
</feature>
<feature type="domain" description="Chitin-binding type-2" evidence="7">
    <location>
        <begin position="1764"/>
        <end position="1819"/>
    </location>
</feature>
<feature type="domain" description="Chitin-binding type-2" evidence="7">
    <location>
        <begin position="1524"/>
        <end position="1571"/>
    </location>
</feature>
<feature type="domain" description="Chitin-binding type-2" evidence="7">
    <location>
        <begin position="17"/>
        <end position="71"/>
    </location>
</feature>
<dbReference type="InterPro" id="IPR051940">
    <property type="entry name" value="Chitin_bind-dev_reg"/>
</dbReference>
<evidence type="ECO:0000256" key="2">
    <source>
        <dbReference type="ARBA" id="ARBA00022729"/>
    </source>
</evidence>
<feature type="domain" description="Chitin-binding type-2" evidence="7">
    <location>
        <begin position="2003"/>
        <end position="2059"/>
    </location>
</feature>
<feature type="chain" id="PRO_5031528481" description="Chitin-binding type-2 domain-containing protein" evidence="6">
    <location>
        <begin position="16"/>
        <end position="3946"/>
    </location>
</feature>
<protein>
    <recommendedName>
        <fullName evidence="7">Chitin-binding type-2 domain-containing protein</fullName>
    </recommendedName>
</protein>
<dbReference type="Pfam" id="PF01607">
    <property type="entry name" value="CBM_14"/>
    <property type="match status" value="57"/>
</dbReference>
<feature type="domain" description="Chitin-binding type-2" evidence="7">
    <location>
        <begin position="1135"/>
        <end position="1190"/>
    </location>
</feature>
<feature type="domain" description="Chitin-binding type-2" evidence="7">
    <location>
        <begin position="1460"/>
        <end position="1507"/>
    </location>
</feature>
<feature type="domain" description="Chitin-binding type-2" evidence="7">
    <location>
        <begin position="3584"/>
        <end position="3642"/>
    </location>
</feature>
<feature type="domain" description="Chitin-binding type-2" evidence="7">
    <location>
        <begin position="3799"/>
        <end position="3857"/>
    </location>
</feature>
<feature type="domain" description="Chitin-binding type-2" evidence="7">
    <location>
        <begin position="364"/>
        <end position="420"/>
    </location>
</feature>
<dbReference type="GO" id="GO:0008061">
    <property type="term" value="F:chitin binding"/>
    <property type="evidence" value="ECO:0007669"/>
    <property type="project" value="UniProtKB-KW"/>
</dbReference>
<feature type="domain" description="Chitin-binding type-2" evidence="7">
    <location>
        <begin position="3025"/>
        <end position="3083"/>
    </location>
</feature>
<feature type="domain" description="Chitin-binding type-2" evidence="7">
    <location>
        <begin position="616"/>
        <end position="672"/>
    </location>
</feature>
<evidence type="ECO:0000256" key="1">
    <source>
        <dbReference type="ARBA" id="ARBA00022669"/>
    </source>
</evidence>
<feature type="domain" description="Chitin-binding type-2" evidence="7">
    <location>
        <begin position="3306"/>
        <end position="3364"/>
    </location>
</feature>
<feature type="domain" description="Chitin-binding type-2" evidence="7">
    <location>
        <begin position="882"/>
        <end position="936"/>
    </location>
</feature>
<evidence type="ECO:0000256" key="3">
    <source>
        <dbReference type="ARBA" id="ARBA00022737"/>
    </source>
</evidence>
<feature type="domain" description="Chitin-binding type-2" evidence="7">
    <location>
        <begin position="2887"/>
        <end position="2945"/>
    </location>
</feature>
<feature type="domain" description="Chitin-binding type-2" evidence="7">
    <location>
        <begin position="2130"/>
        <end position="2186"/>
    </location>
</feature>
<feature type="domain" description="Chitin-binding type-2" evidence="7">
    <location>
        <begin position="1578"/>
        <end position="1633"/>
    </location>
</feature>
<proteinExistence type="predicted"/>
<dbReference type="PANTHER" id="PTHR23301">
    <property type="entry name" value="CHITIN BINDING PERITROPHIN-A"/>
    <property type="match status" value="1"/>
</dbReference>
<feature type="domain" description="Chitin-binding type-2" evidence="7">
    <location>
        <begin position="80"/>
        <end position="138"/>
    </location>
</feature>
<dbReference type="Gene3D" id="2.170.140.10">
    <property type="entry name" value="Chitin binding domain"/>
    <property type="match status" value="51"/>
</dbReference>
<dbReference type="PANTHER" id="PTHR23301:SF0">
    <property type="entry name" value="CHITIN-BINDING TYPE-2 DOMAIN-CONTAINING PROTEIN-RELATED"/>
    <property type="match status" value="1"/>
</dbReference>
<keyword evidence="9" id="KW-1185">Reference proteome</keyword>
<feature type="domain" description="Chitin-binding type-2" evidence="7">
    <location>
        <begin position="3235"/>
        <end position="3296"/>
    </location>
</feature>
<feature type="domain" description="Chitin-binding type-2" evidence="7">
    <location>
        <begin position="752"/>
        <end position="808"/>
    </location>
</feature>
<feature type="domain" description="Chitin-binding type-2" evidence="7">
    <location>
        <begin position="3446"/>
        <end position="3504"/>
    </location>
</feature>
<keyword evidence="4" id="KW-1015">Disulfide bond</keyword>
<dbReference type="InParanoid" id="A0A7R8YPN5"/>
<feature type="domain" description="Chitin-binding type-2" evidence="7">
    <location>
        <begin position="3383"/>
        <end position="3441"/>
    </location>
</feature>
<dbReference type="EMBL" id="LR899010">
    <property type="protein sequence ID" value="CAD7080521.1"/>
    <property type="molecule type" value="Genomic_DNA"/>
</dbReference>
<feature type="domain" description="Chitin-binding type-2" evidence="7">
    <location>
        <begin position="2460"/>
        <end position="2518"/>
    </location>
</feature>
<feature type="domain" description="Chitin-binding type-2" evidence="7">
    <location>
        <begin position="223"/>
        <end position="283"/>
    </location>
</feature>
<feature type="domain" description="Chitin-binding type-2" evidence="7">
    <location>
        <begin position="2746"/>
        <end position="2804"/>
    </location>
</feature>
<feature type="domain" description="Chitin-binding type-2" evidence="7">
    <location>
        <begin position="433"/>
        <end position="487"/>
    </location>
</feature>
<feature type="domain" description="Chitin-binding type-2" evidence="7">
    <location>
        <begin position="2680"/>
        <end position="2738"/>
    </location>
</feature>
<evidence type="ECO:0000313" key="9">
    <source>
        <dbReference type="Proteomes" id="UP000594454"/>
    </source>
</evidence>
<feature type="domain" description="Chitin-binding type-2" evidence="7">
    <location>
        <begin position="3727"/>
        <end position="3785"/>
    </location>
</feature>
<feature type="domain" description="Chitin-binding type-2" evidence="7">
    <location>
        <begin position="1068"/>
        <end position="1123"/>
    </location>
</feature>
<evidence type="ECO:0000256" key="6">
    <source>
        <dbReference type="SAM" id="SignalP"/>
    </source>
</evidence>
<keyword evidence="1" id="KW-0147">Chitin-binding</keyword>
<dbReference type="Gene3D" id="3.20.20.80">
    <property type="entry name" value="Glycosidases"/>
    <property type="match status" value="1"/>
</dbReference>
<feature type="domain" description="Chitin-binding type-2" evidence="7">
    <location>
        <begin position="1202"/>
        <end position="1257"/>
    </location>
</feature>
<feature type="signal peptide" evidence="6">
    <location>
        <begin position="1"/>
        <end position="15"/>
    </location>
</feature>
<dbReference type="SMART" id="SM00494">
    <property type="entry name" value="ChtBD2"/>
    <property type="match status" value="58"/>
</dbReference>
<feature type="domain" description="Chitin-binding type-2" evidence="7">
    <location>
        <begin position="3661"/>
        <end position="3719"/>
    </location>
</feature>
<feature type="domain" description="Chitin-binding type-2" evidence="7">
    <location>
        <begin position="2262"/>
        <end position="2318"/>
    </location>
</feature>
<feature type="domain" description="Chitin-binding type-2" evidence="7">
    <location>
        <begin position="813"/>
        <end position="869"/>
    </location>
</feature>
<organism evidence="8 9">
    <name type="scientific">Hermetia illucens</name>
    <name type="common">Black soldier fly</name>
    <dbReference type="NCBI Taxonomy" id="343691"/>
    <lineage>
        <taxon>Eukaryota</taxon>
        <taxon>Metazoa</taxon>
        <taxon>Ecdysozoa</taxon>
        <taxon>Arthropoda</taxon>
        <taxon>Hexapoda</taxon>
        <taxon>Insecta</taxon>
        <taxon>Pterygota</taxon>
        <taxon>Neoptera</taxon>
        <taxon>Endopterygota</taxon>
        <taxon>Diptera</taxon>
        <taxon>Brachycera</taxon>
        <taxon>Stratiomyomorpha</taxon>
        <taxon>Stratiomyidae</taxon>
        <taxon>Hermetiinae</taxon>
        <taxon>Hermetia</taxon>
    </lineage>
</organism>
<dbReference type="InterPro" id="IPR036508">
    <property type="entry name" value="Chitin-bd_dom_sf"/>
</dbReference>
<feature type="domain" description="Chitin-binding type-2" evidence="7">
    <location>
        <begin position="147"/>
        <end position="205"/>
    </location>
</feature>